<accession>A0ABN9UEI8</accession>
<gene>
    <name evidence="2" type="ORF">PCOR1329_LOCUS47315</name>
</gene>
<feature type="compositionally biased region" description="Low complexity" evidence="1">
    <location>
        <begin position="336"/>
        <end position="354"/>
    </location>
</feature>
<organism evidence="2 3">
    <name type="scientific">Prorocentrum cordatum</name>
    <dbReference type="NCBI Taxonomy" id="2364126"/>
    <lineage>
        <taxon>Eukaryota</taxon>
        <taxon>Sar</taxon>
        <taxon>Alveolata</taxon>
        <taxon>Dinophyceae</taxon>
        <taxon>Prorocentrales</taxon>
        <taxon>Prorocentraceae</taxon>
        <taxon>Prorocentrum</taxon>
    </lineage>
</organism>
<dbReference type="Proteomes" id="UP001189429">
    <property type="component" value="Unassembled WGS sequence"/>
</dbReference>
<evidence type="ECO:0000256" key="1">
    <source>
        <dbReference type="SAM" id="MobiDB-lite"/>
    </source>
</evidence>
<feature type="region of interest" description="Disordered" evidence="1">
    <location>
        <begin position="289"/>
        <end position="369"/>
    </location>
</feature>
<evidence type="ECO:0008006" key="4">
    <source>
        <dbReference type="Google" id="ProtNLM"/>
    </source>
</evidence>
<proteinExistence type="predicted"/>
<feature type="region of interest" description="Disordered" evidence="1">
    <location>
        <begin position="182"/>
        <end position="202"/>
    </location>
</feature>
<keyword evidence="3" id="KW-1185">Reference proteome</keyword>
<reference evidence="2" key="1">
    <citation type="submission" date="2023-10" db="EMBL/GenBank/DDBJ databases">
        <authorList>
            <person name="Chen Y."/>
            <person name="Shah S."/>
            <person name="Dougan E. K."/>
            <person name="Thang M."/>
            <person name="Chan C."/>
        </authorList>
    </citation>
    <scope>NUCLEOTIDE SEQUENCE [LARGE SCALE GENOMIC DNA]</scope>
</reference>
<comment type="caution">
    <text evidence="2">The sequence shown here is derived from an EMBL/GenBank/DDBJ whole genome shotgun (WGS) entry which is preliminary data.</text>
</comment>
<name>A0ABN9UEI8_9DINO</name>
<sequence>MSSAVSRLIESIRGRVAFVAAQAGAGIGRDALQESQVQAICTSIAETAGKLTVDEGTVLTSEINGGPWTLPQKQRMATTICDTINKVGGATQARCQRTNEWLHNYFLEEDWQIFTNTEYSMDAKIRVMGGRMWLVGMSCPQEKVLEQGGAILVALNMGPDSTPAHEKMAICKKIQTTIKEMDKKNGKKHPFEHRRRFPPNPRTELPAQLLIYACGTDKLPVEPPAGVDLGVDSNGMCYRKTHKSLRATPTAPPMNLGNLSTATGSGGDQMAQMFAIAAAALQNMMGGGGSPITLSDMRPRPRKPAQTMTEGTVDGPPDSPTSQLAILDGSPPPTATTPLSTATSPTALTFTPSTETRLTPPTKSPKESPKEWVAYLGGNTQPAEPYDPAAELEVAMRKSAAVAKVDYSHLLQKSDIKGRAVNCYCSRAYKGAQTLAKREGYTAAQANLAAKAARAKAE</sequence>
<evidence type="ECO:0000313" key="2">
    <source>
        <dbReference type="EMBL" id="CAK0857117.1"/>
    </source>
</evidence>
<dbReference type="EMBL" id="CAUYUJ010015701">
    <property type="protein sequence ID" value="CAK0857117.1"/>
    <property type="molecule type" value="Genomic_DNA"/>
</dbReference>
<evidence type="ECO:0000313" key="3">
    <source>
        <dbReference type="Proteomes" id="UP001189429"/>
    </source>
</evidence>
<feature type="non-terminal residue" evidence="2">
    <location>
        <position position="458"/>
    </location>
</feature>
<feature type="compositionally biased region" description="Basic residues" evidence="1">
    <location>
        <begin position="185"/>
        <end position="197"/>
    </location>
</feature>
<protein>
    <recommendedName>
        <fullName evidence="4">Profilin</fullName>
    </recommendedName>
</protein>